<dbReference type="RefSeq" id="WP_007092797.1">
    <property type="nucleotide sequence ID" value="NZ_CP142125.1"/>
</dbReference>
<dbReference type="SUPFAM" id="SSF53182">
    <property type="entry name" value="Pyrrolidone carboxyl peptidase (pyroglutamate aminopeptidase)"/>
    <property type="match status" value="1"/>
</dbReference>
<keyword evidence="2" id="KW-1185">Reference proteome</keyword>
<evidence type="ECO:0000313" key="2">
    <source>
        <dbReference type="Proteomes" id="UP000002945"/>
    </source>
</evidence>
<dbReference type="AlphaFoldDB" id="A9E8L1"/>
<dbReference type="Gene3D" id="3.40.630.20">
    <property type="entry name" value="Peptidase C15, pyroglutamyl peptidase I-like"/>
    <property type="match status" value="1"/>
</dbReference>
<dbReference type="eggNOG" id="COG2039">
    <property type="taxonomic scope" value="Bacteria"/>
</dbReference>
<dbReference type="HOGENOM" id="CLU_289637_0_0_10"/>
<organism evidence="1 2">
    <name type="scientific">Kordia algicida OT-1</name>
    <dbReference type="NCBI Taxonomy" id="391587"/>
    <lineage>
        <taxon>Bacteria</taxon>
        <taxon>Pseudomonadati</taxon>
        <taxon>Bacteroidota</taxon>
        <taxon>Flavobacteriia</taxon>
        <taxon>Flavobacteriales</taxon>
        <taxon>Flavobacteriaceae</taxon>
        <taxon>Kordia</taxon>
    </lineage>
</organism>
<gene>
    <name evidence="1" type="ORF">KAOT1_01105</name>
</gene>
<dbReference type="InterPro" id="IPR036440">
    <property type="entry name" value="Peptidase_C15-like_sf"/>
</dbReference>
<dbReference type="STRING" id="391587.KAOT1_01105"/>
<accession>A9E8L1</accession>
<name>A9E8L1_9FLAO</name>
<proteinExistence type="predicted"/>
<evidence type="ECO:0000313" key="1">
    <source>
        <dbReference type="EMBL" id="EDP94781.1"/>
    </source>
</evidence>
<dbReference type="Proteomes" id="UP000002945">
    <property type="component" value="Unassembled WGS sequence"/>
</dbReference>
<dbReference type="OrthoDB" id="1210671at2"/>
<dbReference type="EMBL" id="ABIB01000013">
    <property type="protein sequence ID" value="EDP94781.1"/>
    <property type="molecule type" value="Genomic_DNA"/>
</dbReference>
<comment type="caution">
    <text evidence="1">The sequence shown here is derived from an EMBL/GenBank/DDBJ whole genome shotgun (WGS) entry which is preliminary data.</text>
</comment>
<reference evidence="1 2" key="1">
    <citation type="journal article" date="2011" name="J. Bacteriol.">
        <title>Genome sequence of the algicidal bacterium Kordia algicida OT-1.</title>
        <authorList>
            <person name="Lee H.S."/>
            <person name="Kang S.G."/>
            <person name="Kwon K.K."/>
            <person name="Lee J.H."/>
            <person name="Kim S.J."/>
        </authorList>
    </citation>
    <scope>NUCLEOTIDE SEQUENCE [LARGE SCALE GENOMIC DNA]</scope>
    <source>
        <strain evidence="1 2">OT-1</strain>
    </source>
</reference>
<sequence>MAFYFFTEPSKLNAQTQSQAFGAVDEDNYRLNNLFSGSTAPKAFAITDGTILVQQIGTTNKYNIVLKPTVQPDLNLPKIDYIIYKGIKKDSIIDGAKVANINKNDLTKTIHESAIAWYTAEDEVMPATEPAADTSLGLVYNATTTDPDLKREDTDSLNEAFYANGDITLPFIFAGGHIGDFDTTSDFGIAVVFEKIGFQPTFKLARELDSNLSFTALPSGATDTEKFKRKHAKEDSLAFMDSAAFFGAFYNEGIEVYDGTEFNTKTGNDIYNEIIAKHFYKNRIYVDIRNEFNDSFNYYNNYGNIIQWNLDNTETLTNVDYYRNFKWPLLVINDDSSVSEFGTANTDKNILFAFPTGDNEFPLFYYKRAFLEEVGLTLPEAKDIFFTPVITDDEVKSKKITLPKSGGRAFTNYFKIGYLRSTENFREQDLSLVNNTYLDNIFPLFNMDVPFDESLGKSYLKVYYDGGYVDKKRINGANYTSNLGVAKDNQFVTFISYPAKYNLNVKQSIDDKLPLSGMEGAINNLFLYDLDAQIGSVKIIKHEFLIGGDSKEYLKFEVQEDGLVNDAEKYTFEDVSILGMTVQQYQDLEQLNQTEFDPAFKTYLAVDDIITGIDDNGRPYTRFKYVLRGLKIDSSGDVVEHQAEPATDIIVYTDEKLESVAYERNYEEAIGTDIFSGTTTNEDYFIALQPAIEAVVSSFETTLNNIDVNSDLLFSQITSLVSQKSRELWTEAVQYVQANPTDADDRPLYWARLKMAALLKAHPYFLGDIREESQIAPNSDLDKTIKLMEEESRNYTKVDFSGAPSGAKKILVTGFDPFFLNENHPTLGGFSNKRQSNPSGCVALSLHGTTTDNNLGYIQTLIVPVRYKDFDGKANSTEGQGEGIIEEYIQPFINQVDMIITVSQSGPGDYNIDRYATVTRGGFNDNLNYIREELSRSIEINTSDLEWIETTLPAQFIDPPIVYNYSYKDSTGAHIANTNGTAPPTIGERMNEGPGGDYLSNEIFYRVAKLREEIRDTLPTGHFHISKLQNGTNDFDGNDTKDLIDIVAEGINNAATGL</sequence>
<protein>
    <submittedName>
        <fullName evidence="1">Putative secreted protein</fullName>
    </submittedName>
</protein>